<feature type="domain" description="Integrase catalytic" evidence="2">
    <location>
        <begin position="269"/>
        <end position="483"/>
    </location>
</feature>
<dbReference type="KEGG" id="trz:GWP43_13345"/>
<evidence type="ECO:0000313" key="3">
    <source>
        <dbReference type="EMBL" id="QHX44274.1"/>
    </source>
</evidence>
<dbReference type="Proteomes" id="UP000464374">
    <property type="component" value="Chromosome"/>
</dbReference>
<dbReference type="Gene3D" id="1.10.10.10">
    <property type="entry name" value="Winged helix-like DNA-binding domain superfamily/Winged helix DNA-binding domain"/>
    <property type="match status" value="1"/>
</dbReference>
<dbReference type="SUPFAM" id="SSF46955">
    <property type="entry name" value="Putative DNA-binding domain"/>
    <property type="match status" value="1"/>
</dbReference>
<dbReference type="EMBL" id="CP048020">
    <property type="protein sequence ID" value="QHX44274.1"/>
    <property type="molecule type" value="Genomic_DNA"/>
</dbReference>
<dbReference type="GO" id="GO:0004803">
    <property type="term" value="F:transposase activity"/>
    <property type="evidence" value="ECO:0007669"/>
    <property type="project" value="InterPro"/>
</dbReference>
<dbReference type="InterPro" id="IPR036397">
    <property type="entry name" value="RNaseH_sf"/>
</dbReference>
<evidence type="ECO:0000313" key="4">
    <source>
        <dbReference type="Proteomes" id="UP000464374"/>
    </source>
</evidence>
<gene>
    <name evidence="3" type="ORF">GWP43_13345</name>
</gene>
<dbReference type="Pfam" id="PF09299">
    <property type="entry name" value="Mu-transpos_C"/>
    <property type="match status" value="1"/>
</dbReference>
<name>A0A6P1Y406_9SPIR</name>
<organism evidence="3 4">
    <name type="scientific">Treponema vincentii</name>
    <dbReference type="NCBI Taxonomy" id="69710"/>
    <lineage>
        <taxon>Bacteria</taxon>
        <taxon>Pseudomonadati</taxon>
        <taxon>Spirochaetota</taxon>
        <taxon>Spirochaetia</taxon>
        <taxon>Spirochaetales</taxon>
        <taxon>Treponemataceae</taxon>
        <taxon>Treponema</taxon>
    </lineage>
</organism>
<dbReference type="Pfam" id="PF02914">
    <property type="entry name" value="DDE_2"/>
    <property type="match status" value="1"/>
</dbReference>
<dbReference type="InterPro" id="IPR015378">
    <property type="entry name" value="Transposase-like_Mu_C"/>
</dbReference>
<dbReference type="PROSITE" id="PS50994">
    <property type="entry name" value="INTEGRASE"/>
    <property type="match status" value="1"/>
</dbReference>
<evidence type="ECO:0000259" key="2">
    <source>
        <dbReference type="PROSITE" id="PS50994"/>
    </source>
</evidence>
<dbReference type="InterPro" id="IPR009061">
    <property type="entry name" value="DNA-bd_dom_put_sf"/>
</dbReference>
<dbReference type="PANTHER" id="PTHR35004">
    <property type="entry name" value="TRANSPOSASE RV3428C-RELATED"/>
    <property type="match status" value="1"/>
</dbReference>
<protein>
    <recommendedName>
        <fullName evidence="2">Integrase catalytic domain-containing protein</fullName>
    </recommendedName>
</protein>
<dbReference type="InterPro" id="IPR001584">
    <property type="entry name" value="Integrase_cat-core"/>
</dbReference>
<reference evidence="3 4" key="1">
    <citation type="submission" date="2020-01" db="EMBL/GenBank/DDBJ databases">
        <title>Complete genome sequence of a human oral phylogroup 1 Treponema sp. strain ATCC 700766, originally isolated from periodontitis dental plaque.</title>
        <authorList>
            <person name="Chan Y."/>
            <person name="Huo Y.-B."/>
            <person name="Yu X.-L."/>
            <person name="Zeng H."/>
            <person name="Leung W.-K."/>
            <person name="Watt R.M."/>
        </authorList>
    </citation>
    <scope>NUCLEOTIDE SEQUENCE [LARGE SCALE GENOMIC DNA]</scope>
    <source>
        <strain evidence="3 4">OMZ 804</strain>
    </source>
</reference>
<dbReference type="AlphaFoldDB" id="A0A6P1Y406"/>
<dbReference type="SUPFAM" id="SSF53098">
    <property type="entry name" value="Ribonuclease H-like"/>
    <property type="match status" value="1"/>
</dbReference>
<dbReference type="GO" id="GO:0006313">
    <property type="term" value="P:DNA transposition"/>
    <property type="evidence" value="ECO:0007669"/>
    <property type="project" value="InterPro"/>
</dbReference>
<dbReference type="InterPro" id="IPR012337">
    <property type="entry name" value="RNaseH-like_sf"/>
</dbReference>
<dbReference type="InterPro" id="IPR004189">
    <property type="entry name" value="Phage_Mu_transposase"/>
</dbReference>
<dbReference type="GO" id="GO:0003677">
    <property type="term" value="F:DNA binding"/>
    <property type="evidence" value="ECO:0007669"/>
    <property type="project" value="InterPro"/>
</dbReference>
<dbReference type="RefSeq" id="WP_162664549.1">
    <property type="nucleotide sequence ID" value="NZ_CP048020.1"/>
</dbReference>
<feature type="region of interest" description="Disordered" evidence="1">
    <location>
        <begin position="609"/>
        <end position="646"/>
    </location>
</feature>
<accession>A0A6P1Y406</accession>
<dbReference type="PANTHER" id="PTHR35004:SF7">
    <property type="entry name" value="INTEGRASE PROTEIN"/>
    <property type="match status" value="1"/>
</dbReference>
<dbReference type="GO" id="GO:0015074">
    <property type="term" value="P:DNA integration"/>
    <property type="evidence" value="ECO:0007669"/>
    <property type="project" value="InterPro"/>
</dbReference>
<dbReference type="InterPro" id="IPR036388">
    <property type="entry name" value="WH-like_DNA-bd_sf"/>
</dbReference>
<dbReference type="Gene3D" id="3.30.420.10">
    <property type="entry name" value="Ribonuclease H-like superfamily/Ribonuclease H"/>
    <property type="match status" value="1"/>
</dbReference>
<proteinExistence type="predicted"/>
<evidence type="ECO:0000256" key="1">
    <source>
        <dbReference type="SAM" id="MobiDB-lite"/>
    </source>
</evidence>
<sequence>MVKRWISAVEIANVLGIAKRSVNRRARNEQWRNRSIKANGGMTQVFQLEFLPDDVQRAYAASLSMDLQALKTALKPTSEAEKKVLIISYNGRGAVTKAIKPLEASSEAGLRIAAMRVKLIEAYSQSGLSAKAFIAAYESGAVAADLRERLGRWGNIHTQSNFYKNWLAVYQEHGIAGLIPQYARRRGGAGASFDEKAKEIINSLYLDLRKPSAASVTRDLAQFGYDLKYVTVNRYIKEIPNSVKVFYREGQKAYHDKFDPYIERDYTLFKAMEWGCGDHHIFDFVIMHEGRIFRPWVTLFMDMRSRTITGWWIDVVPNTLTIMRAFSQSVEQYGLFENMLVDNGKDFRSEWFAGSEWKQRRTRPETETLELIEGVLQDCKTNVHFATPYRGQSKPVERFFRSVCELFSKTQDFYVGSNTVDAPEDKKLFWGRINGRDKIEVTYTLEQLRRDFAQFVTWFNSSWQHSGQGMDGKTPNAVFAETFDHKRELPEEYRKYLFTVREKRVVQRNGVSIDGISFYNPEMVRLIGEKVEVRRDINDIGKAAIFSLPDLVFQFEAESDVFKDRGITEENLRAVRKEQRQAREHLKDYRWDKDIRNARKTPAQLLAEKVEEPEPVPNALESKKVVGGEPLAPRRKRTLRLPIDPD</sequence>